<feature type="domain" description="Alpha/beta hydrolase fold-3" evidence="3">
    <location>
        <begin position="76"/>
        <end position="296"/>
    </location>
</feature>
<keyword evidence="4" id="KW-1185">Reference proteome</keyword>
<evidence type="ECO:0000256" key="2">
    <source>
        <dbReference type="PROSITE-ProRule" id="PRU10038"/>
    </source>
</evidence>
<dbReference type="OrthoDB" id="408631at2759"/>
<dbReference type="InterPro" id="IPR013094">
    <property type="entry name" value="AB_hydrolase_3"/>
</dbReference>
<dbReference type="InterPro" id="IPR050466">
    <property type="entry name" value="Carboxylest/Gibb_receptor"/>
</dbReference>
<dbReference type="InterPro" id="IPR033140">
    <property type="entry name" value="Lipase_GDXG_put_SER_AS"/>
</dbReference>
<accession>A0A6P8DKR7</accession>
<dbReference type="AlphaFoldDB" id="A0A6P8DKR7"/>
<dbReference type="GO" id="GO:0016787">
    <property type="term" value="F:hydrolase activity"/>
    <property type="evidence" value="ECO:0007669"/>
    <property type="project" value="InterPro"/>
</dbReference>
<dbReference type="RefSeq" id="XP_031397942.1">
    <property type="nucleotide sequence ID" value="XM_031542082.1"/>
</dbReference>
<dbReference type="SUPFAM" id="SSF53474">
    <property type="entry name" value="alpha/beta-Hydrolases"/>
    <property type="match status" value="1"/>
</dbReference>
<protein>
    <submittedName>
        <fullName evidence="5">Probable carboxylesterase 15</fullName>
    </submittedName>
</protein>
<dbReference type="PANTHER" id="PTHR23024:SF406">
    <property type="entry name" value="CARBOXYLESTERASE 15-RELATED"/>
    <property type="match status" value="1"/>
</dbReference>
<evidence type="ECO:0000256" key="1">
    <source>
        <dbReference type="ARBA" id="ARBA00010515"/>
    </source>
</evidence>
<name>A0A6P8DKR7_PUNGR</name>
<organism evidence="4 5">
    <name type="scientific">Punica granatum</name>
    <name type="common">Pomegranate</name>
    <dbReference type="NCBI Taxonomy" id="22663"/>
    <lineage>
        <taxon>Eukaryota</taxon>
        <taxon>Viridiplantae</taxon>
        <taxon>Streptophyta</taxon>
        <taxon>Embryophyta</taxon>
        <taxon>Tracheophyta</taxon>
        <taxon>Spermatophyta</taxon>
        <taxon>Magnoliopsida</taxon>
        <taxon>eudicotyledons</taxon>
        <taxon>Gunneridae</taxon>
        <taxon>Pentapetalae</taxon>
        <taxon>rosids</taxon>
        <taxon>malvids</taxon>
        <taxon>Myrtales</taxon>
        <taxon>Lythraceae</taxon>
        <taxon>Punica</taxon>
    </lineage>
</organism>
<feature type="active site" evidence="2">
    <location>
        <position position="161"/>
    </location>
</feature>
<sequence length="320" mass="35261">MGTAAPHVVEDCLGLIRLYSDGSIWRQKPEVVSSLFPEIADDTVVFEDCTYDPHHGLSFRLYRPKSASLGRPLPLILYIHGGGFCLGSPRSNFSHNPCLRLTSGLEVVVVSLDYRLTPEHRLPAAIEDTLGAVEWIRGQAGSGDGRWSGVDFERVFVAGDSAGGNLAHHLAVRLGLGSAAAAPMRTRGFVLMSPFFGGVARTQSEERPSDPVLNLEGADRLWRLSLPQGENRDHPFANPFGPSSPSLEHMALDPILVIAGGKEIMRDRIRDYAQKLRDVGKTVEYSEFEGQHHSFFTSDPYSEVGFEVIQVIRRFMSKCD</sequence>
<dbReference type="Gene3D" id="3.40.50.1820">
    <property type="entry name" value="alpha/beta hydrolase"/>
    <property type="match status" value="1"/>
</dbReference>
<reference evidence="5" key="2">
    <citation type="submission" date="2025-08" db="UniProtKB">
        <authorList>
            <consortium name="RefSeq"/>
        </authorList>
    </citation>
    <scope>IDENTIFICATION</scope>
    <source>
        <tissue evidence="5">Leaf</tissue>
    </source>
</reference>
<dbReference type="PANTHER" id="PTHR23024">
    <property type="entry name" value="ARYLACETAMIDE DEACETYLASE"/>
    <property type="match status" value="1"/>
</dbReference>
<evidence type="ECO:0000313" key="5">
    <source>
        <dbReference type="RefSeq" id="XP_031397942.1"/>
    </source>
</evidence>
<dbReference type="PROSITE" id="PS01174">
    <property type="entry name" value="LIPASE_GDXG_SER"/>
    <property type="match status" value="1"/>
</dbReference>
<dbReference type="InterPro" id="IPR029058">
    <property type="entry name" value="AB_hydrolase_fold"/>
</dbReference>
<reference evidence="4" key="1">
    <citation type="journal article" date="2020" name="Plant Biotechnol. J.">
        <title>The pomegranate (Punica granatum L.) draft genome dissects genetic divergence between soft- and hard-seeded cultivars.</title>
        <authorList>
            <person name="Luo X."/>
            <person name="Li H."/>
            <person name="Wu Z."/>
            <person name="Yao W."/>
            <person name="Zhao P."/>
            <person name="Cao D."/>
            <person name="Yu H."/>
            <person name="Li K."/>
            <person name="Poudel K."/>
            <person name="Zhao D."/>
            <person name="Zhang F."/>
            <person name="Xia X."/>
            <person name="Chen L."/>
            <person name="Wang Q."/>
            <person name="Jing D."/>
            <person name="Cao S."/>
        </authorList>
    </citation>
    <scope>NUCLEOTIDE SEQUENCE [LARGE SCALE GENOMIC DNA]</scope>
    <source>
        <strain evidence="4">cv. Tunisia</strain>
    </source>
</reference>
<dbReference type="Pfam" id="PF07859">
    <property type="entry name" value="Abhydrolase_3"/>
    <property type="match status" value="1"/>
</dbReference>
<dbReference type="Proteomes" id="UP000515151">
    <property type="component" value="Chromosome 5"/>
</dbReference>
<dbReference type="GeneID" id="116208569"/>
<gene>
    <name evidence="5" type="primary">LOC116208569</name>
</gene>
<comment type="similarity">
    <text evidence="1">Belongs to the 'GDXG' lipolytic enzyme family.</text>
</comment>
<proteinExistence type="inferred from homology"/>
<evidence type="ECO:0000259" key="3">
    <source>
        <dbReference type="Pfam" id="PF07859"/>
    </source>
</evidence>
<evidence type="ECO:0000313" key="4">
    <source>
        <dbReference type="Proteomes" id="UP000515151"/>
    </source>
</evidence>